<sequence>RLTLNQVKKNSARILKGNSITPVFPVAYIFIIHTLSSGYIYEELDDVFLFFSRLSSLALFAILLHVILIIMRIILSNHLICT</sequence>
<accession>A0AAD8E5M4</accession>
<comment type="caution">
    <text evidence="2">The sequence shown here is derived from an EMBL/GenBank/DDBJ whole genome shotgun (WGS) entry which is preliminary data.</text>
</comment>
<dbReference type="EMBL" id="JASPKZ010008902">
    <property type="protein sequence ID" value="KAJ9578188.1"/>
    <property type="molecule type" value="Genomic_DNA"/>
</dbReference>
<dbReference type="AlphaFoldDB" id="A0AAD8E5M4"/>
<reference evidence="2" key="2">
    <citation type="submission" date="2023-05" db="EMBL/GenBank/DDBJ databases">
        <authorList>
            <person name="Fouks B."/>
        </authorList>
    </citation>
    <scope>NUCLEOTIDE SEQUENCE</scope>
    <source>
        <strain evidence="2">Stay&amp;Tobe</strain>
        <tissue evidence="2">Testes</tissue>
    </source>
</reference>
<evidence type="ECO:0000256" key="1">
    <source>
        <dbReference type="SAM" id="Phobius"/>
    </source>
</evidence>
<protein>
    <submittedName>
        <fullName evidence="2">Uncharacterized protein</fullName>
    </submittedName>
</protein>
<feature type="non-terminal residue" evidence="2">
    <location>
        <position position="1"/>
    </location>
</feature>
<feature type="transmembrane region" description="Helical" evidence="1">
    <location>
        <begin position="47"/>
        <end position="70"/>
    </location>
</feature>
<evidence type="ECO:0000313" key="2">
    <source>
        <dbReference type="EMBL" id="KAJ9578188.1"/>
    </source>
</evidence>
<keyword evidence="3" id="KW-1185">Reference proteome</keyword>
<keyword evidence="1" id="KW-0472">Membrane</keyword>
<dbReference type="Proteomes" id="UP001233999">
    <property type="component" value="Unassembled WGS sequence"/>
</dbReference>
<feature type="transmembrane region" description="Helical" evidence="1">
    <location>
        <begin position="20"/>
        <end position="41"/>
    </location>
</feature>
<reference evidence="2" key="1">
    <citation type="journal article" date="2023" name="IScience">
        <title>Live-bearing cockroach genome reveals convergent evolutionary mechanisms linked to viviparity in insects and beyond.</title>
        <authorList>
            <person name="Fouks B."/>
            <person name="Harrison M.C."/>
            <person name="Mikhailova A.A."/>
            <person name="Marchal E."/>
            <person name="English S."/>
            <person name="Carruthers M."/>
            <person name="Jennings E.C."/>
            <person name="Chiamaka E.L."/>
            <person name="Frigard R.A."/>
            <person name="Pippel M."/>
            <person name="Attardo G.M."/>
            <person name="Benoit J.B."/>
            <person name="Bornberg-Bauer E."/>
            <person name="Tobe S.S."/>
        </authorList>
    </citation>
    <scope>NUCLEOTIDE SEQUENCE</scope>
    <source>
        <strain evidence="2">Stay&amp;Tobe</strain>
    </source>
</reference>
<name>A0AAD8E5M4_DIPPU</name>
<gene>
    <name evidence="2" type="ORF">L9F63_005577</name>
</gene>
<feature type="non-terminal residue" evidence="2">
    <location>
        <position position="82"/>
    </location>
</feature>
<evidence type="ECO:0000313" key="3">
    <source>
        <dbReference type="Proteomes" id="UP001233999"/>
    </source>
</evidence>
<organism evidence="2 3">
    <name type="scientific">Diploptera punctata</name>
    <name type="common">Pacific beetle cockroach</name>
    <dbReference type="NCBI Taxonomy" id="6984"/>
    <lineage>
        <taxon>Eukaryota</taxon>
        <taxon>Metazoa</taxon>
        <taxon>Ecdysozoa</taxon>
        <taxon>Arthropoda</taxon>
        <taxon>Hexapoda</taxon>
        <taxon>Insecta</taxon>
        <taxon>Pterygota</taxon>
        <taxon>Neoptera</taxon>
        <taxon>Polyneoptera</taxon>
        <taxon>Dictyoptera</taxon>
        <taxon>Blattodea</taxon>
        <taxon>Blaberoidea</taxon>
        <taxon>Blaberidae</taxon>
        <taxon>Diplopterinae</taxon>
        <taxon>Diploptera</taxon>
    </lineage>
</organism>
<proteinExistence type="predicted"/>
<keyword evidence="1" id="KW-1133">Transmembrane helix</keyword>
<keyword evidence="1" id="KW-0812">Transmembrane</keyword>